<gene>
    <name evidence="1" type="ORF">MRB53_016791</name>
</gene>
<comment type="caution">
    <text evidence="1">The sequence shown here is derived from an EMBL/GenBank/DDBJ whole genome shotgun (WGS) entry which is preliminary data.</text>
</comment>
<name>A0ACC2M4J8_PERAE</name>
<protein>
    <submittedName>
        <fullName evidence="1">Uncharacterized protein</fullName>
    </submittedName>
</protein>
<sequence>MVSSHKKDWSDKLPEALWVYRTTVRGLTHSTPFSLVYGCKAAVPLEVQIPSLRLSLQNDITQENNVKLRLQELDNLDERRLEALQSIELYQARMAGSFDKKVRQRAHKKGDLVLTVKRLMDFAHKSKGKFEPKWEGPFVIDKVFSNGIYALLKKEGDRCMLPVKGKFLKRLSRPIFSTKKLFPENLPLFIFLSLPPEIAFNLLNLANESPLSIASFQNSSPLGSGLFFQ</sequence>
<keyword evidence="2" id="KW-1185">Reference proteome</keyword>
<evidence type="ECO:0000313" key="1">
    <source>
        <dbReference type="EMBL" id="KAJ8640097.1"/>
    </source>
</evidence>
<organism evidence="1 2">
    <name type="scientific">Persea americana</name>
    <name type="common">Avocado</name>
    <dbReference type="NCBI Taxonomy" id="3435"/>
    <lineage>
        <taxon>Eukaryota</taxon>
        <taxon>Viridiplantae</taxon>
        <taxon>Streptophyta</taxon>
        <taxon>Embryophyta</taxon>
        <taxon>Tracheophyta</taxon>
        <taxon>Spermatophyta</taxon>
        <taxon>Magnoliopsida</taxon>
        <taxon>Magnoliidae</taxon>
        <taxon>Laurales</taxon>
        <taxon>Lauraceae</taxon>
        <taxon>Persea</taxon>
    </lineage>
</organism>
<proteinExistence type="predicted"/>
<dbReference type="Proteomes" id="UP001234297">
    <property type="component" value="Chromosome 5"/>
</dbReference>
<evidence type="ECO:0000313" key="2">
    <source>
        <dbReference type="Proteomes" id="UP001234297"/>
    </source>
</evidence>
<dbReference type="EMBL" id="CM056813">
    <property type="protein sequence ID" value="KAJ8640097.1"/>
    <property type="molecule type" value="Genomic_DNA"/>
</dbReference>
<reference evidence="1 2" key="1">
    <citation type="journal article" date="2022" name="Hortic Res">
        <title>A haplotype resolved chromosomal level avocado genome allows analysis of novel avocado genes.</title>
        <authorList>
            <person name="Nath O."/>
            <person name="Fletcher S.J."/>
            <person name="Hayward A."/>
            <person name="Shaw L.M."/>
            <person name="Masouleh A.K."/>
            <person name="Furtado A."/>
            <person name="Henry R.J."/>
            <person name="Mitter N."/>
        </authorList>
    </citation>
    <scope>NUCLEOTIDE SEQUENCE [LARGE SCALE GENOMIC DNA]</scope>
    <source>
        <strain evidence="2">cv. Hass</strain>
    </source>
</reference>
<accession>A0ACC2M4J8</accession>